<evidence type="ECO:0000313" key="2">
    <source>
        <dbReference type="Proteomes" id="UP001551584"/>
    </source>
</evidence>
<dbReference type="Proteomes" id="UP001551584">
    <property type="component" value="Unassembled WGS sequence"/>
</dbReference>
<dbReference type="EMBL" id="JBEZNA010000026">
    <property type="protein sequence ID" value="MEU9578338.1"/>
    <property type="molecule type" value="Genomic_DNA"/>
</dbReference>
<comment type="caution">
    <text evidence="1">The sequence shown here is derived from an EMBL/GenBank/DDBJ whole genome shotgun (WGS) entry which is preliminary data.</text>
</comment>
<protein>
    <submittedName>
        <fullName evidence="1">Uncharacterized protein</fullName>
    </submittedName>
</protein>
<proteinExistence type="predicted"/>
<sequence length="92" mass="9775">MTGPELGPDETAGVVHRIRARAEDVAGVEHLRVHSGPGEIALAVFLLADDAPHARRTVRELCRRVLDGTGAPARWFLSSPPAAHDGGSPPPW</sequence>
<keyword evidence="2" id="KW-1185">Reference proteome</keyword>
<accession>A0ABV3EQ53</accession>
<organism evidence="1 2">
    <name type="scientific">Streptomyces chilikensis</name>
    <dbReference type="NCBI Taxonomy" id="1194079"/>
    <lineage>
        <taxon>Bacteria</taxon>
        <taxon>Bacillati</taxon>
        <taxon>Actinomycetota</taxon>
        <taxon>Actinomycetes</taxon>
        <taxon>Kitasatosporales</taxon>
        <taxon>Streptomycetaceae</taxon>
        <taxon>Streptomyces</taxon>
    </lineage>
</organism>
<evidence type="ECO:0000313" key="1">
    <source>
        <dbReference type="EMBL" id="MEU9578338.1"/>
    </source>
</evidence>
<dbReference type="RefSeq" id="WP_280872217.1">
    <property type="nucleotide sequence ID" value="NZ_JBEZNA010000026.1"/>
</dbReference>
<reference evidence="1 2" key="1">
    <citation type="submission" date="2024-06" db="EMBL/GenBank/DDBJ databases">
        <title>The Natural Products Discovery Center: Release of the First 8490 Sequenced Strains for Exploring Actinobacteria Biosynthetic Diversity.</title>
        <authorList>
            <person name="Kalkreuter E."/>
            <person name="Kautsar S.A."/>
            <person name="Yang D."/>
            <person name="Bader C.D."/>
            <person name="Teijaro C.N."/>
            <person name="Fluegel L."/>
            <person name="Davis C.M."/>
            <person name="Simpson J.R."/>
            <person name="Lauterbach L."/>
            <person name="Steele A.D."/>
            <person name="Gui C."/>
            <person name="Meng S."/>
            <person name="Li G."/>
            <person name="Viehrig K."/>
            <person name="Ye F."/>
            <person name="Su P."/>
            <person name="Kiefer A.F."/>
            <person name="Nichols A."/>
            <person name="Cepeda A.J."/>
            <person name="Yan W."/>
            <person name="Fan B."/>
            <person name="Jiang Y."/>
            <person name="Adhikari A."/>
            <person name="Zheng C.-J."/>
            <person name="Schuster L."/>
            <person name="Cowan T.M."/>
            <person name="Smanski M.J."/>
            <person name="Chevrette M.G."/>
            <person name="De Carvalho L.P.S."/>
            <person name="Shen B."/>
        </authorList>
    </citation>
    <scope>NUCLEOTIDE SEQUENCE [LARGE SCALE GENOMIC DNA]</scope>
    <source>
        <strain evidence="1 2">NPDC048117</strain>
    </source>
</reference>
<name>A0ABV3EQ53_9ACTN</name>
<gene>
    <name evidence="1" type="ORF">AB0D95_13925</name>
</gene>